<keyword evidence="1" id="KW-1133">Transmembrane helix</keyword>
<dbReference type="Proteomes" id="UP000679749">
    <property type="component" value="Unassembled WGS sequence"/>
</dbReference>
<dbReference type="InterPro" id="IPR043831">
    <property type="entry name" value="DUF5808"/>
</dbReference>
<reference evidence="4" key="1">
    <citation type="submission" date="2021-05" db="EMBL/GenBank/DDBJ databases">
        <title>Novel Bacillus species.</title>
        <authorList>
            <person name="Liu G."/>
        </authorList>
    </citation>
    <scope>NUCLEOTIDE SEQUENCE</scope>
    <source>
        <strain evidence="4">FJAT-49825</strain>
    </source>
</reference>
<evidence type="ECO:0000313" key="5">
    <source>
        <dbReference type="Proteomes" id="UP000679749"/>
    </source>
</evidence>
<dbReference type="Pfam" id="PF19124">
    <property type="entry name" value="DUF5808"/>
    <property type="match status" value="1"/>
</dbReference>
<protein>
    <submittedName>
        <fullName evidence="4">DUF1648 domain-containing protein</fullName>
    </submittedName>
</protein>
<evidence type="ECO:0000256" key="1">
    <source>
        <dbReference type="SAM" id="Phobius"/>
    </source>
</evidence>
<dbReference type="PANTHER" id="PTHR37810">
    <property type="entry name" value="IMMUNITY PROTEIN SDPI"/>
    <property type="match status" value="1"/>
</dbReference>
<dbReference type="InterPro" id="IPR014574">
    <property type="entry name" value="UCP032908"/>
</dbReference>
<feature type="domain" description="DUF5808" evidence="3">
    <location>
        <begin position="326"/>
        <end position="351"/>
    </location>
</feature>
<comment type="caution">
    <text evidence="4">The sequence shown here is derived from an EMBL/GenBank/DDBJ whole genome shotgun (WGS) entry which is preliminary data.</text>
</comment>
<feature type="domain" description="DUF1648" evidence="2">
    <location>
        <begin position="148"/>
        <end position="195"/>
    </location>
</feature>
<gene>
    <name evidence="4" type="ORF">KHA99_17570</name>
</gene>
<dbReference type="Pfam" id="PF07853">
    <property type="entry name" value="DUF1648"/>
    <property type="match status" value="1"/>
</dbReference>
<accession>A0A942YXV1</accession>
<dbReference type="PIRSF" id="PIRSF032908">
    <property type="entry name" value="UCP032908"/>
    <property type="match status" value="1"/>
</dbReference>
<keyword evidence="1" id="KW-0812">Transmembrane</keyword>
<dbReference type="InterPro" id="IPR012867">
    <property type="entry name" value="DUF1648"/>
</dbReference>
<evidence type="ECO:0000313" key="4">
    <source>
        <dbReference type="EMBL" id="MBS4214261.1"/>
    </source>
</evidence>
<name>A0A942YXV1_9BACI</name>
<feature type="transmembrane region" description="Helical" evidence="1">
    <location>
        <begin position="233"/>
        <end position="254"/>
    </location>
</feature>
<feature type="transmembrane region" description="Helical" evidence="1">
    <location>
        <begin position="345"/>
        <end position="368"/>
    </location>
</feature>
<dbReference type="RefSeq" id="WP_213118739.1">
    <property type="nucleotide sequence ID" value="NZ_JAGYPF010000003.1"/>
</dbReference>
<proteinExistence type="predicted"/>
<feature type="transmembrane region" description="Helical" evidence="1">
    <location>
        <begin position="50"/>
        <end position="69"/>
    </location>
</feature>
<feature type="transmembrane region" description="Helical" evidence="1">
    <location>
        <begin position="6"/>
        <end position="24"/>
    </location>
</feature>
<dbReference type="PANTHER" id="PTHR37810:SF9">
    <property type="entry name" value="MEMBRANE PROTEIN"/>
    <property type="match status" value="1"/>
</dbReference>
<evidence type="ECO:0000259" key="3">
    <source>
        <dbReference type="Pfam" id="PF19124"/>
    </source>
</evidence>
<feature type="transmembrane region" description="Helical" evidence="1">
    <location>
        <begin position="139"/>
        <end position="159"/>
    </location>
</feature>
<keyword evidence="1" id="KW-0472">Membrane</keyword>
<keyword evidence="5" id="KW-1185">Reference proteome</keyword>
<feature type="transmembrane region" description="Helical" evidence="1">
    <location>
        <begin position="266"/>
        <end position="287"/>
    </location>
</feature>
<sequence length="370" mass="42315">MEFAILFITIIFVSVFQIFIPFFAKRTVVFGVSIPNEQIKNPKVMKYKKIYTIITSIMALIVLGGFFFWNQGQNVNETQLALAGMMIPFIVLLVGLALYLYFHFTLSKLKKSQNWYRDVKQVYYADLATRSKDEMLAPFAHLMPIIISAGLVILTVNVYDRLPSQIPTHWGPTGQADAFSNKSWMTALGLPIILIIMQLMFFAINLFTKKSGIKINPGNVTSSKLRQLRLRKYTSWFLFVVNILLSLLFAILQLNLIYENVVNETFMMILPLGFMVITLAGTIWLAVKVGSVDSDFEGKPIMENTNNVEAMDEDKYWKGGLFYYNRNDPSVFVEKRFGIGYTLNFANPIGYLIIILPIVLICILPFFFNK</sequence>
<dbReference type="EMBL" id="JAGYPF010000003">
    <property type="protein sequence ID" value="MBS4214261.1"/>
    <property type="molecule type" value="Genomic_DNA"/>
</dbReference>
<feature type="transmembrane region" description="Helical" evidence="1">
    <location>
        <begin position="184"/>
        <end position="207"/>
    </location>
</feature>
<organism evidence="4 5">
    <name type="scientific">Neobacillus rhizophilus</name>
    <dbReference type="NCBI Taxonomy" id="2833579"/>
    <lineage>
        <taxon>Bacteria</taxon>
        <taxon>Bacillati</taxon>
        <taxon>Bacillota</taxon>
        <taxon>Bacilli</taxon>
        <taxon>Bacillales</taxon>
        <taxon>Bacillaceae</taxon>
        <taxon>Neobacillus</taxon>
    </lineage>
</organism>
<dbReference type="AlphaFoldDB" id="A0A942YXV1"/>
<dbReference type="GO" id="GO:0009636">
    <property type="term" value="P:response to toxic substance"/>
    <property type="evidence" value="ECO:0007669"/>
    <property type="project" value="TreeGrafter"/>
</dbReference>
<feature type="transmembrane region" description="Helical" evidence="1">
    <location>
        <begin position="81"/>
        <end position="102"/>
    </location>
</feature>
<evidence type="ECO:0000259" key="2">
    <source>
        <dbReference type="Pfam" id="PF07853"/>
    </source>
</evidence>